<comment type="caution">
    <text evidence="1">The sequence shown here is derived from an EMBL/GenBank/DDBJ whole genome shotgun (WGS) entry which is preliminary data.</text>
</comment>
<dbReference type="AlphaFoldDB" id="A0A3E3IXU6"/>
<gene>
    <name evidence="1" type="ORF">DWY69_11660</name>
</gene>
<reference evidence="1 2" key="1">
    <citation type="submission" date="2018-08" db="EMBL/GenBank/DDBJ databases">
        <title>A genome reference for cultivated species of the human gut microbiota.</title>
        <authorList>
            <person name="Zou Y."/>
            <person name="Xue W."/>
            <person name="Luo G."/>
        </authorList>
    </citation>
    <scope>NUCLEOTIDE SEQUENCE [LARGE SCALE GENOMIC DNA]</scope>
    <source>
        <strain evidence="1 2">AF26-4BH</strain>
    </source>
</reference>
<dbReference type="EMBL" id="QVLU01000009">
    <property type="protein sequence ID" value="RGE71691.1"/>
    <property type="molecule type" value="Genomic_DNA"/>
</dbReference>
<dbReference type="Proteomes" id="UP000261166">
    <property type="component" value="Unassembled WGS sequence"/>
</dbReference>
<evidence type="ECO:0000313" key="2">
    <source>
        <dbReference type="Proteomes" id="UP000261166"/>
    </source>
</evidence>
<organism evidence="1 2">
    <name type="scientific">Eisenbergiella massiliensis</name>
    <dbReference type="NCBI Taxonomy" id="1720294"/>
    <lineage>
        <taxon>Bacteria</taxon>
        <taxon>Bacillati</taxon>
        <taxon>Bacillota</taxon>
        <taxon>Clostridia</taxon>
        <taxon>Lachnospirales</taxon>
        <taxon>Lachnospiraceae</taxon>
        <taxon>Eisenbergiella</taxon>
    </lineage>
</organism>
<proteinExistence type="predicted"/>
<sequence length="72" mass="8468">MQVYIVQSVKDVIKIYHDRREGERKAFCDIMEKREERVMDKKISGYRMLRSRKEYSGKEDAETDGFAADSSG</sequence>
<accession>A0A3E3IXU6</accession>
<name>A0A3E3IXU6_9FIRM</name>
<evidence type="ECO:0000313" key="1">
    <source>
        <dbReference type="EMBL" id="RGE71691.1"/>
    </source>
</evidence>
<protein>
    <submittedName>
        <fullName evidence="1">Uncharacterized protein</fullName>
    </submittedName>
</protein>